<sequence length="281" mass="31376">MIINAGLYSFKLHTATQQALINANTIYGDAPNVDRADFSISLKTESYIRRWIRPQIKFFADASSPFKPMPRSQAYPLLEWGMNWCISAHVFDHLLLHAAVLVKNNKAIIFPALPGSGKSTLSAFLGLSGWTVYSDEMAVIDFQTYTVRPLYRPVCLKNNSIDIIEKRFPTATVTPRCFDTIKGTVAHVKTLKWSDYARLESVPIAAVVFPQYEKNAQTSITLVNQTDTFQYLVDNAFNYHVLGETGFCALSGVLEKASTYSAVYSDLADIASFLDNEVCSQ</sequence>
<dbReference type="InterPro" id="IPR027417">
    <property type="entry name" value="P-loop_NTPase"/>
</dbReference>
<dbReference type="NCBIfam" id="TIGR04352">
    <property type="entry name" value="HprK_rel_A"/>
    <property type="match status" value="1"/>
</dbReference>
<dbReference type="InterPro" id="IPR027600">
    <property type="entry name" value="HprK-rel_A"/>
</dbReference>
<keyword evidence="1" id="KW-0808">Transferase</keyword>
<reference evidence="1 2" key="1">
    <citation type="submission" date="2022-10" db="EMBL/GenBank/DDBJ databases">
        <title>Aestuariibacter sp. AA17 isolated from Montipora capitata coral fragment.</title>
        <authorList>
            <person name="Emsley S.A."/>
            <person name="Pfannmuller K.M."/>
            <person name="Loughran R.M."/>
            <person name="Shlafstein M."/>
            <person name="Papke E."/>
            <person name="Saw J.H."/>
            <person name="Ushijima B."/>
            <person name="Videau P."/>
        </authorList>
    </citation>
    <scope>NUCLEOTIDE SEQUENCE [LARGE SCALE GENOMIC DNA]</scope>
    <source>
        <strain evidence="1 2">AA17</strain>
    </source>
</reference>
<comment type="caution">
    <text evidence="1">The sequence shown here is derived from an EMBL/GenBank/DDBJ whole genome shotgun (WGS) entry which is preliminary data.</text>
</comment>
<evidence type="ECO:0000313" key="1">
    <source>
        <dbReference type="EMBL" id="MCV2886007.1"/>
    </source>
</evidence>
<proteinExistence type="predicted"/>
<accession>A0ABT3ABM7</accession>
<dbReference type="SUPFAM" id="SSF53795">
    <property type="entry name" value="PEP carboxykinase-like"/>
    <property type="match status" value="1"/>
</dbReference>
<dbReference type="Proteomes" id="UP001652504">
    <property type="component" value="Unassembled WGS sequence"/>
</dbReference>
<dbReference type="EMBL" id="JAOWKX010000008">
    <property type="protein sequence ID" value="MCV2886007.1"/>
    <property type="molecule type" value="Genomic_DNA"/>
</dbReference>
<organism evidence="1 2">
    <name type="scientific">Fluctibacter corallii</name>
    <dbReference type="NCBI Taxonomy" id="2984329"/>
    <lineage>
        <taxon>Bacteria</taxon>
        <taxon>Pseudomonadati</taxon>
        <taxon>Pseudomonadota</taxon>
        <taxon>Gammaproteobacteria</taxon>
        <taxon>Alteromonadales</taxon>
        <taxon>Alteromonadaceae</taxon>
        <taxon>Fluctibacter</taxon>
    </lineage>
</organism>
<protein>
    <submittedName>
        <fullName evidence="1">HprK-related kinase A</fullName>
    </submittedName>
</protein>
<dbReference type="Gene3D" id="3.40.50.300">
    <property type="entry name" value="P-loop containing nucleotide triphosphate hydrolases"/>
    <property type="match status" value="1"/>
</dbReference>
<keyword evidence="1" id="KW-0418">Kinase</keyword>
<gene>
    <name evidence="1" type="ORF">OE749_15040</name>
</gene>
<keyword evidence="2" id="KW-1185">Reference proteome</keyword>
<dbReference type="RefSeq" id="WP_263713298.1">
    <property type="nucleotide sequence ID" value="NZ_JAOWKX010000008.1"/>
</dbReference>
<name>A0ABT3ABM7_9ALTE</name>
<dbReference type="GO" id="GO:0016301">
    <property type="term" value="F:kinase activity"/>
    <property type="evidence" value="ECO:0007669"/>
    <property type="project" value="UniProtKB-KW"/>
</dbReference>
<evidence type="ECO:0000313" key="2">
    <source>
        <dbReference type="Proteomes" id="UP001652504"/>
    </source>
</evidence>